<dbReference type="Gene3D" id="3.40.50.150">
    <property type="entry name" value="Vaccinia Virus protein VP39"/>
    <property type="match status" value="1"/>
</dbReference>
<dbReference type="SUPFAM" id="SSF53335">
    <property type="entry name" value="S-adenosyl-L-methionine-dependent methyltransferases"/>
    <property type="match status" value="1"/>
</dbReference>
<name>K1WV97_MARBU</name>
<dbReference type="EMBL" id="JH921428">
    <property type="protein sequence ID" value="EKD21560.1"/>
    <property type="molecule type" value="Genomic_DNA"/>
</dbReference>
<proteinExistence type="predicted"/>
<dbReference type="InParanoid" id="K1WV97"/>
<reference evidence="1 2" key="1">
    <citation type="journal article" date="2012" name="BMC Genomics">
        <title>Sequencing the genome of Marssonina brunnea reveals fungus-poplar co-evolution.</title>
        <authorList>
            <person name="Zhu S."/>
            <person name="Cao Y.-Z."/>
            <person name="Jiang C."/>
            <person name="Tan B.-Y."/>
            <person name="Wang Z."/>
            <person name="Feng S."/>
            <person name="Zhang L."/>
            <person name="Su X.-H."/>
            <person name="Brejova B."/>
            <person name="Vinar T."/>
            <person name="Xu M."/>
            <person name="Wang M.-X."/>
            <person name="Zhang S.-G."/>
            <person name="Huang M.-R."/>
            <person name="Wu R."/>
            <person name="Zhou Y."/>
        </authorList>
    </citation>
    <scope>NUCLEOTIDE SEQUENCE [LARGE SCALE GENOMIC DNA]</scope>
    <source>
        <strain evidence="1 2">MB_m1</strain>
    </source>
</reference>
<gene>
    <name evidence="1" type="ORF">MBM_00673</name>
</gene>
<dbReference type="InterPro" id="IPR029063">
    <property type="entry name" value="SAM-dependent_MTases_sf"/>
</dbReference>
<dbReference type="Proteomes" id="UP000006753">
    <property type="component" value="Unassembled WGS sequence"/>
</dbReference>
<organism evidence="1 2">
    <name type="scientific">Marssonina brunnea f. sp. multigermtubi (strain MB_m1)</name>
    <name type="common">Marssonina leaf spot fungus</name>
    <dbReference type="NCBI Taxonomy" id="1072389"/>
    <lineage>
        <taxon>Eukaryota</taxon>
        <taxon>Fungi</taxon>
        <taxon>Dikarya</taxon>
        <taxon>Ascomycota</taxon>
        <taxon>Pezizomycotina</taxon>
        <taxon>Leotiomycetes</taxon>
        <taxon>Helotiales</taxon>
        <taxon>Drepanopezizaceae</taxon>
        <taxon>Drepanopeziza</taxon>
    </lineage>
</organism>
<dbReference type="AlphaFoldDB" id="K1WV97"/>
<keyword evidence="1" id="KW-0808">Transferase</keyword>
<evidence type="ECO:0000313" key="1">
    <source>
        <dbReference type="EMBL" id="EKD21560.1"/>
    </source>
</evidence>
<dbReference type="KEGG" id="mbe:MBM_00673"/>
<evidence type="ECO:0000313" key="2">
    <source>
        <dbReference type="Proteomes" id="UP000006753"/>
    </source>
</evidence>
<sequence length="115" mass="12707">MVSDLLDLIRDMYDERVPTDDEKTMRELANSTKLSRITIPAERAVGSSGTVIGGDIISRSLDIAMSEADKQGSDIPILDHDVASFDGLTTHDVKEAIFDIITCRFTLLLVEIREP</sequence>
<dbReference type="GeneID" id="18756608"/>
<protein>
    <submittedName>
        <fullName evidence="1">Putative ubiE/COQ5 methyltransferase</fullName>
    </submittedName>
</protein>
<dbReference type="GO" id="GO:0032259">
    <property type="term" value="P:methylation"/>
    <property type="evidence" value="ECO:0007669"/>
    <property type="project" value="UniProtKB-KW"/>
</dbReference>
<keyword evidence="2" id="KW-1185">Reference proteome</keyword>
<accession>K1WV97</accession>
<dbReference type="GO" id="GO:0008168">
    <property type="term" value="F:methyltransferase activity"/>
    <property type="evidence" value="ECO:0007669"/>
    <property type="project" value="UniProtKB-KW"/>
</dbReference>
<dbReference type="OrthoDB" id="66144at2759"/>
<keyword evidence="1" id="KW-0489">Methyltransferase</keyword>
<dbReference type="HOGENOM" id="CLU_2109551_0_0_1"/>